<organism evidence="2 3">
    <name type="scientific">Flagellimonas marinaquae</name>
    <dbReference type="NCBI Taxonomy" id="254955"/>
    <lineage>
        <taxon>Bacteria</taxon>
        <taxon>Pseudomonadati</taxon>
        <taxon>Bacteroidota</taxon>
        <taxon>Flavobacteriia</taxon>
        <taxon>Flavobacteriales</taxon>
        <taxon>Flavobacteriaceae</taxon>
        <taxon>Flagellimonas</taxon>
    </lineage>
</organism>
<dbReference type="EMBL" id="AP027268">
    <property type="protein sequence ID" value="BDW93729.1"/>
    <property type="molecule type" value="Genomic_DNA"/>
</dbReference>
<evidence type="ECO:0000313" key="2">
    <source>
        <dbReference type="EMBL" id="BDW93729.1"/>
    </source>
</evidence>
<dbReference type="SUPFAM" id="SSF54909">
    <property type="entry name" value="Dimeric alpha+beta barrel"/>
    <property type="match status" value="1"/>
</dbReference>
<evidence type="ECO:0000259" key="1">
    <source>
        <dbReference type="Pfam" id="PF03992"/>
    </source>
</evidence>
<keyword evidence="3" id="KW-1185">Reference proteome</keyword>
<name>A0AA48HBB2_9FLAO</name>
<dbReference type="InterPro" id="IPR007138">
    <property type="entry name" value="ABM_dom"/>
</dbReference>
<protein>
    <recommendedName>
        <fullName evidence="1">ABM domain-containing protein</fullName>
    </recommendedName>
</protein>
<proteinExistence type="predicted"/>
<dbReference type="Pfam" id="PF03992">
    <property type="entry name" value="ABM"/>
    <property type="match status" value="1"/>
</dbReference>
<dbReference type="Gene3D" id="3.30.70.100">
    <property type="match status" value="1"/>
</dbReference>
<dbReference type="Proteomes" id="UP001330184">
    <property type="component" value="Chromosome"/>
</dbReference>
<feature type="domain" description="ABM" evidence="1">
    <location>
        <begin position="1"/>
        <end position="62"/>
    </location>
</feature>
<dbReference type="RefSeq" id="WP_224837101.1">
    <property type="nucleotide sequence ID" value="NZ_AP027268.1"/>
</dbReference>
<evidence type="ECO:0000313" key="3">
    <source>
        <dbReference type="Proteomes" id="UP001330184"/>
    </source>
</evidence>
<sequence length="103" mass="11821">MYAVIYRFKVIQGKEVAFENLWRAVTKAFMAHAEGLGSRLHKTEAGVYIAYAQWPSKNHWKSAKEKLPESDLEIIQNMNDCCETATVLHQMEVMDDLLVFPST</sequence>
<reference evidence="2 3" key="1">
    <citation type="submission" date="2023-01" db="EMBL/GenBank/DDBJ databases">
        <title>Complete genome sequence of Muricauda aquimarina strain IFOP_LL357.</title>
        <authorList>
            <person name="Gajardo G."/>
            <person name="Ueki S."/>
            <person name="Maruyama F."/>
        </authorList>
    </citation>
    <scope>NUCLEOTIDE SEQUENCE [LARGE SCALE GENOMIC DNA]</scope>
    <source>
        <strain evidence="2 3">IFOP_LL357</strain>
    </source>
</reference>
<gene>
    <name evidence="2" type="ORF">MACH07_25610</name>
</gene>
<dbReference type="AlphaFoldDB" id="A0AA48HBB2"/>
<accession>A0AA48HBB2</accession>
<dbReference type="InterPro" id="IPR011008">
    <property type="entry name" value="Dimeric_a/b-barrel"/>
</dbReference>